<dbReference type="Pfam" id="PF07045">
    <property type="entry name" value="DUF1330"/>
    <property type="match status" value="1"/>
</dbReference>
<feature type="domain" description="DUF1330" evidence="1">
    <location>
        <begin position="6"/>
        <end position="83"/>
    </location>
</feature>
<dbReference type="Gene3D" id="3.30.70.100">
    <property type="match status" value="1"/>
</dbReference>
<dbReference type="RefSeq" id="WP_100256784.1">
    <property type="nucleotide sequence ID" value="NZ_CP011797.1"/>
</dbReference>
<sequence length="101" mass="11543">MAYERIMGLDVIDDQGYKAYRAAMMPILQSFGGAFGFDFRVSEVLLSKTEDKINRLFTIAFPSQKHMDDFFTDPEYLAVKAKYFDVSVNSKTIISTHETNP</sequence>
<dbReference type="InterPro" id="IPR011008">
    <property type="entry name" value="Dimeric_a/b-barrel"/>
</dbReference>
<name>A0A2K8KNS5_9GAMM</name>
<dbReference type="Proteomes" id="UP000229757">
    <property type="component" value="Chromosome"/>
</dbReference>
<evidence type="ECO:0000259" key="1">
    <source>
        <dbReference type="Pfam" id="PF07045"/>
    </source>
</evidence>
<dbReference type="SUPFAM" id="SSF54909">
    <property type="entry name" value="Dimeric alpha+beta barrel"/>
    <property type="match status" value="1"/>
</dbReference>
<evidence type="ECO:0000313" key="3">
    <source>
        <dbReference type="Proteomes" id="UP000229757"/>
    </source>
</evidence>
<dbReference type="OrthoDB" id="9806380at2"/>
<dbReference type="EMBL" id="CP011797">
    <property type="protein sequence ID" value="ATX76445.1"/>
    <property type="molecule type" value="Genomic_DNA"/>
</dbReference>
<evidence type="ECO:0000313" key="2">
    <source>
        <dbReference type="EMBL" id="ATX76445.1"/>
    </source>
</evidence>
<organism evidence="2 3">
    <name type="scientific">Reinekea forsetii</name>
    <dbReference type="NCBI Taxonomy" id="1336806"/>
    <lineage>
        <taxon>Bacteria</taxon>
        <taxon>Pseudomonadati</taxon>
        <taxon>Pseudomonadota</taxon>
        <taxon>Gammaproteobacteria</taxon>
        <taxon>Oceanospirillales</taxon>
        <taxon>Saccharospirillaceae</taxon>
        <taxon>Reinekea</taxon>
    </lineage>
</organism>
<dbReference type="InterPro" id="IPR010753">
    <property type="entry name" value="DUF1330"/>
</dbReference>
<reference evidence="2 3" key="1">
    <citation type="journal article" date="2017" name="Environ. Microbiol.">
        <title>Genomic and physiological analyses of 'Reinekea forsetii' reveal a versatile opportunistic lifestyle during spring algae blooms.</title>
        <authorList>
            <person name="Avci B."/>
            <person name="Hahnke R.L."/>
            <person name="Chafee M."/>
            <person name="Fischer T."/>
            <person name="Gruber-Vodicka H."/>
            <person name="Tegetmeyer H.E."/>
            <person name="Harder J."/>
            <person name="Fuchs B.M."/>
            <person name="Amann R.I."/>
            <person name="Teeling H."/>
        </authorList>
    </citation>
    <scope>NUCLEOTIDE SEQUENCE [LARGE SCALE GENOMIC DNA]</scope>
    <source>
        <strain evidence="2 3">Hel1_31_D35</strain>
    </source>
</reference>
<dbReference type="KEGG" id="rfo:REIFOR_01299"/>
<protein>
    <recommendedName>
        <fullName evidence="1">DUF1330 domain-containing protein</fullName>
    </recommendedName>
</protein>
<gene>
    <name evidence="2" type="ORF">REIFOR_01299</name>
</gene>
<dbReference type="AlphaFoldDB" id="A0A2K8KNS5"/>
<keyword evidence="3" id="KW-1185">Reference proteome</keyword>
<proteinExistence type="predicted"/>
<accession>A0A2K8KNS5</accession>